<keyword evidence="3" id="KW-0325">Glycoprotein</keyword>
<accession>A0ABV0VSP7</accession>
<name>A0ABV0VSP7_9TELE</name>
<dbReference type="PROSITE" id="PS51854">
    <property type="entry name" value="CSPG"/>
    <property type="match status" value="1"/>
</dbReference>
<evidence type="ECO:0000256" key="3">
    <source>
        <dbReference type="ARBA" id="ARBA00023180"/>
    </source>
</evidence>
<evidence type="ECO:0000313" key="5">
    <source>
        <dbReference type="EMBL" id="MEQ2259737.1"/>
    </source>
</evidence>
<organism evidence="5 6">
    <name type="scientific">Xenotaenia resolanae</name>
    <dbReference type="NCBI Taxonomy" id="208358"/>
    <lineage>
        <taxon>Eukaryota</taxon>
        <taxon>Metazoa</taxon>
        <taxon>Chordata</taxon>
        <taxon>Craniata</taxon>
        <taxon>Vertebrata</taxon>
        <taxon>Euteleostomi</taxon>
        <taxon>Actinopterygii</taxon>
        <taxon>Neopterygii</taxon>
        <taxon>Teleostei</taxon>
        <taxon>Neoteleostei</taxon>
        <taxon>Acanthomorphata</taxon>
        <taxon>Ovalentaria</taxon>
        <taxon>Atherinomorphae</taxon>
        <taxon>Cyprinodontiformes</taxon>
        <taxon>Goodeidae</taxon>
        <taxon>Xenotaenia</taxon>
    </lineage>
</organism>
<reference evidence="5 6" key="1">
    <citation type="submission" date="2021-06" db="EMBL/GenBank/DDBJ databases">
        <authorList>
            <person name="Palmer J.M."/>
        </authorList>
    </citation>
    <scope>NUCLEOTIDE SEQUENCE [LARGE SCALE GENOMIC DNA]</scope>
    <source>
        <strain evidence="5 6">XR_2019</strain>
        <tissue evidence="5">Muscle</tissue>
    </source>
</reference>
<protein>
    <submittedName>
        <fullName evidence="5">Uncharacterized protein</fullName>
    </submittedName>
</protein>
<proteinExistence type="predicted"/>
<evidence type="ECO:0000256" key="2">
    <source>
        <dbReference type="ARBA" id="ARBA00022737"/>
    </source>
</evidence>
<dbReference type="Proteomes" id="UP001444071">
    <property type="component" value="Unassembled WGS sequence"/>
</dbReference>
<dbReference type="Pfam" id="PF16184">
    <property type="entry name" value="Cadherin_3"/>
    <property type="match status" value="1"/>
</dbReference>
<evidence type="ECO:0000256" key="1">
    <source>
        <dbReference type="ARBA" id="ARBA00022729"/>
    </source>
</evidence>
<comment type="caution">
    <text evidence="5">The sequence shown here is derived from an EMBL/GenBank/DDBJ whole genome shotgun (WGS) entry which is preliminary data.</text>
</comment>
<feature type="non-terminal residue" evidence="5">
    <location>
        <position position="1"/>
    </location>
</feature>
<dbReference type="InterPro" id="IPR039005">
    <property type="entry name" value="CSPG_rpt"/>
</dbReference>
<dbReference type="PANTHER" id="PTHR45739:SF7">
    <property type="entry name" value="FRAS1-RELATED EXTRACELLULAR MATRIX PROTEIN 1"/>
    <property type="match status" value="1"/>
</dbReference>
<keyword evidence="6" id="KW-1185">Reference proteome</keyword>
<keyword evidence="2" id="KW-0677">Repeat</keyword>
<feature type="repeat" description="CSPG" evidence="4">
    <location>
        <begin position="7"/>
        <end position="100"/>
    </location>
</feature>
<dbReference type="InterPro" id="IPR051561">
    <property type="entry name" value="FRAS1_ECM"/>
</dbReference>
<dbReference type="PANTHER" id="PTHR45739">
    <property type="entry name" value="MATRIX PROTEIN, PUTATIVE-RELATED"/>
    <property type="match status" value="1"/>
</dbReference>
<keyword evidence="1" id="KW-0732">Signal</keyword>
<evidence type="ECO:0000313" key="6">
    <source>
        <dbReference type="Proteomes" id="UP001444071"/>
    </source>
</evidence>
<gene>
    <name evidence="5" type="ORF">XENORESO_017234</name>
</gene>
<sequence>VTPINDELPVMVTGLKPVLRCPEGEEIIITSEYIYATDTDSDNKSLVFLIARQPYHGVVLRNSVVVDRFIQADVTAGIIAYRHTGKHLTTHQAYWIYFISKEKCFIL</sequence>
<evidence type="ECO:0000256" key="4">
    <source>
        <dbReference type="PROSITE-ProRule" id="PRU01201"/>
    </source>
</evidence>
<dbReference type="EMBL" id="JAHRIM010005853">
    <property type="protein sequence ID" value="MEQ2259737.1"/>
    <property type="molecule type" value="Genomic_DNA"/>
</dbReference>